<dbReference type="EMBL" id="UGNY01000001">
    <property type="protein sequence ID" value="STX39998.1"/>
    <property type="molecule type" value="Genomic_DNA"/>
</dbReference>
<feature type="transmembrane region" description="Helical" evidence="1">
    <location>
        <begin position="155"/>
        <end position="182"/>
    </location>
</feature>
<sequence length="363" mass="42746">MNKDITRYKVHFVTVALLLSYAYIHTALTGVYTEAPLAELIDFSVRLPYGQRILVPALAHFLAYILPLEVDQLFFLLEWLFVSLFYYALTKLLAYEFEPRAAQLLSWLFILLLPLITVINFRFNSDGDATFFYPCDSAALFFMATGFLFCLRAQWFYLIPWVFLATFNRESSILLVLLIPALYWQHPRTIFKPLVFAIFAYLLARFLIVMSLQDIPGQLMEWYFRGSSSTYFEVNLLWLFNEQNIFLFIFCFAGLPLFWFAFYDFIPTQYRPIRYVSLCYFLGLLLVGSFMEARIFSEIIILLYLPVCVAIRCWLISSEPNYAPVRNFAYYLNRYSVLAILIVVLLFSPTWNKLVIWLSHHSY</sequence>
<proteinExistence type="predicted"/>
<feature type="transmembrane region" description="Helical" evidence="1">
    <location>
        <begin position="328"/>
        <end position="348"/>
    </location>
</feature>
<keyword evidence="1" id="KW-1133">Transmembrane helix</keyword>
<feature type="transmembrane region" description="Helical" evidence="1">
    <location>
        <begin position="194"/>
        <end position="212"/>
    </location>
</feature>
<evidence type="ECO:0000313" key="3">
    <source>
        <dbReference type="Proteomes" id="UP000254033"/>
    </source>
</evidence>
<dbReference type="AlphaFoldDB" id="A0A378IXL2"/>
<dbReference type="Proteomes" id="UP000254033">
    <property type="component" value="Unassembled WGS sequence"/>
</dbReference>
<accession>A0A378IXL2</accession>
<evidence type="ECO:0000256" key="1">
    <source>
        <dbReference type="SAM" id="Phobius"/>
    </source>
</evidence>
<feature type="transmembrane region" description="Helical" evidence="1">
    <location>
        <begin position="73"/>
        <end position="89"/>
    </location>
</feature>
<feature type="transmembrane region" description="Helical" evidence="1">
    <location>
        <begin position="245"/>
        <end position="263"/>
    </location>
</feature>
<name>A0A378IXL2_9GAMM</name>
<dbReference type="RefSeq" id="WP_115176310.1">
    <property type="nucleotide sequence ID" value="NZ_UGNY01000001.1"/>
</dbReference>
<evidence type="ECO:0000313" key="2">
    <source>
        <dbReference type="EMBL" id="STX39998.1"/>
    </source>
</evidence>
<feature type="transmembrane region" description="Helical" evidence="1">
    <location>
        <begin position="299"/>
        <end position="316"/>
    </location>
</feature>
<feature type="transmembrane region" description="Helical" evidence="1">
    <location>
        <begin position="131"/>
        <end position="149"/>
    </location>
</feature>
<feature type="transmembrane region" description="Helical" evidence="1">
    <location>
        <begin position="275"/>
        <end position="293"/>
    </location>
</feature>
<keyword evidence="1" id="KW-0812">Transmembrane</keyword>
<feature type="transmembrane region" description="Helical" evidence="1">
    <location>
        <begin position="101"/>
        <end position="119"/>
    </location>
</feature>
<gene>
    <name evidence="2" type="ORF">NCTC11978_03204</name>
</gene>
<protein>
    <submittedName>
        <fullName evidence="2">Uncharacterized protein</fullName>
    </submittedName>
</protein>
<keyword evidence="1" id="KW-0472">Membrane</keyword>
<feature type="transmembrane region" description="Helical" evidence="1">
    <location>
        <begin position="12"/>
        <end position="29"/>
    </location>
</feature>
<reference evidence="2 3" key="1">
    <citation type="submission" date="2018-06" db="EMBL/GenBank/DDBJ databases">
        <authorList>
            <consortium name="Pathogen Informatics"/>
            <person name="Doyle S."/>
        </authorList>
    </citation>
    <scope>NUCLEOTIDE SEQUENCE [LARGE SCALE GENOMIC DNA]</scope>
    <source>
        <strain evidence="2 3">NCTC11978</strain>
    </source>
</reference>
<organism evidence="2 3">
    <name type="scientific">Legionella feeleii</name>
    <dbReference type="NCBI Taxonomy" id="453"/>
    <lineage>
        <taxon>Bacteria</taxon>
        <taxon>Pseudomonadati</taxon>
        <taxon>Pseudomonadota</taxon>
        <taxon>Gammaproteobacteria</taxon>
        <taxon>Legionellales</taxon>
        <taxon>Legionellaceae</taxon>
        <taxon>Legionella</taxon>
    </lineage>
</organism>
<feature type="transmembrane region" description="Helical" evidence="1">
    <location>
        <begin position="49"/>
        <end position="66"/>
    </location>
</feature>